<evidence type="ECO:0000313" key="3">
    <source>
        <dbReference type="EMBL" id="PPU97332.1"/>
    </source>
</evidence>
<proteinExistence type="predicted"/>
<dbReference type="Gene3D" id="2.60.120.10">
    <property type="entry name" value="Jelly Rolls"/>
    <property type="match status" value="1"/>
</dbReference>
<dbReference type="EMBL" id="MDEG01000009">
    <property type="protein sequence ID" value="PPU97332.1"/>
    <property type="molecule type" value="Genomic_DNA"/>
</dbReference>
<dbReference type="AlphaFoldDB" id="A0A2S7EW02"/>
<dbReference type="SMART" id="SM00530">
    <property type="entry name" value="HTH_XRE"/>
    <property type="match status" value="1"/>
</dbReference>
<dbReference type="PANTHER" id="PTHR46797:SF1">
    <property type="entry name" value="METHYLPHOSPHONATE SYNTHASE"/>
    <property type="match status" value="1"/>
</dbReference>
<dbReference type="OrthoDB" id="116921at2"/>
<keyword evidence="1" id="KW-0238">DNA-binding</keyword>
<feature type="domain" description="HTH cro/C1-type" evidence="2">
    <location>
        <begin position="23"/>
        <end position="77"/>
    </location>
</feature>
<evidence type="ECO:0000259" key="2">
    <source>
        <dbReference type="PROSITE" id="PS50943"/>
    </source>
</evidence>
<dbReference type="Gene3D" id="1.10.260.40">
    <property type="entry name" value="lambda repressor-like DNA-binding domains"/>
    <property type="match status" value="1"/>
</dbReference>
<accession>A0A2S7EW02</accession>
<dbReference type="CDD" id="cd00093">
    <property type="entry name" value="HTH_XRE"/>
    <property type="match status" value="1"/>
</dbReference>
<dbReference type="InterPro" id="IPR014710">
    <property type="entry name" value="RmlC-like_jellyroll"/>
</dbReference>
<dbReference type="PANTHER" id="PTHR46797">
    <property type="entry name" value="HTH-TYPE TRANSCRIPTIONAL REGULATOR"/>
    <property type="match status" value="1"/>
</dbReference>
<reference evidence="4" key="1">
    <citation type="submission" date="2016-08" db="EMBL/GenBank/DDBJ databases">
        <authorList>
            <person name="Merda D."/>
            <person name="Briand M."/>
            <person name="Taghouti G."/>
            <person name="Carrere S."/>
            <person name="Gouzy J."/>
            <person name="Portier P."/>
            <person name="Jacques M.-A."/>
            <person name="Fischer-Le Saux M."/>
        </authorList>
    </citation>
    <scope>NUCLEOTIDE SEQUENCE [LARGE SCALE GENOMIC DNA]</scope>
    <source>
        <strain evidence="4">CFBP1156</strain>
    </source>
</reference>
<dbReference type="SUPFAM" id="SSF47413">
    <property type="entry name" value="lambda repressor-like DNA-binding domains"/>
    <property type="match status" value="1"/>
</dbReference>
<dbReference type="GO" id="GO:0003700">
    <property type="term" value="F:DNA-binding transcription factor activity"/>
    <property type="evidence" value="ECO:0007669"/>
    <property type="project" value="TreeGrafter"/>
</dbReference>
<dbReference type="InterPro" id="IPR013096">
    <property type="entry name" value="Cupin_2"/>
</dbReference>
<evidence type="ECO:0000313" key="4">
    <source>
        <dbReference type="Proteomes" id="UP000238261"/>
    </source>
</evidence>
<protein>
    <submittedName>
        <fullName evidence="3">XRE family transcriptional regulator</fullName>
    </submittedName>
</protein>
<dbReference type="InterPro" id="IPR050807">
    <property type="entry name" value="TransReg_Diox_bact_type"/>
</dbReference>
<dbReference type="InterPro" id="IPR010982">
    <property type="entry name" value="Lambda_DNA-bd_dom_sf"/>
</dbReference>
<organism evidence="3 4">
    <name type="scientific">Xanthomonas hyacinthi</name>
    <dbReference type="NCBI Taxonomy" id="56455"/>
    <lineage>
        <taxon>Bacteria</taxon>
        <taxon>Pseudomonadati</taxon>
        <taxon>Pseudomonadota</taxon>
        <taxon>Gammaproteobacteria</taxon>
        <taxon>Lysobacterales</taxon>
        <taxon>Lysobacteraceae</taxon>
        <taxon>Xanthomonas</taxon>
    </lineage>
</organism>
<dbReference type="Pfam" id="PF07883">
    <property type="entry name" value="Cupin_2"/>
    <property type="match status" value="1"/>
</dbReference>
<sequence length="201" mass="21329">MVAVDDGSPADPADLGALVAQRLATLRRQRQLSLEVLAKASGVSRAMLWQIEQGRSAPTLKLLVRIAASLDVPLIELLHGARAQQATVLRACDAKQLVSADGGYVSRALFPFIGAHAVEFYEIRLLPGAIERAGAHAAGTVENLVVNAGSVEIEVGEQTHALEVGDAIHFRADQAHAYRNPGDAPAVLYLVMSYAGELNYG</sequence>
<dbReference type="CDD" id="cd02209">
    <property type="entry name" value="cupin_XRE_C"/>
    <property type="match status" value="1"/>
</dbReference>
<dbReference type="GO" id="GO:0005829">
    <property type="term" value="C:cytosol"/>
    <property type="evidence" value="ECO:0007669"/>
    <property type="project" value="TreeGrafter"/>
</dbReference>
<dbReference type="RefSeq" id="WP_046980550.1">
    <property type="nucleotide sequence ID" value="NZ_CP043476.1"/>
</dbReference>
<dbReference type="Pfam" id="PF01381">
    <property type="entry name" value="HTH_3"/>
    <property type="match status" value="1"/>
</dbReference>
<comment type="caution">
    <text evidence="3">The sequence shown here is derived from an EMBL/GenBank/DDBJ whole genome shotgun (WGS) entry which is preliminary data.</text>
</comment>
<dbReference type="InterPro" id="IPR001387">
    <property type="entry name" value="Cro/C1-type_HTH"/>
</dbReference>
<dbReference type="PROSITE" id="PS50943">
    <property type="entry name" value="HTH_CROC1"/>
    <property type="match status" value="1"/>
</dbReference>
<dbReference type="Proteomes" id="UP000238261">
    <property type="component" value="Unassembled WGS sequence"/>
</dbReference>
<evidence type="ECO:0000256" key="1">
    <source>
        <dbReference type="ARBA" id="ARBA00023125"/>
    </source>
</evidence>
<dbReference type="SUPFAM" id="SSF51182">
    <property type="entry name" value="RmlC-like cupins"/>
    <property type="match status" value="1"/>
</dbReference>
<keyword evidence="4" id="KW-1185">Reference proteome</keyword>
<dbReference type="InterPro" id="IPR011051">
    <property type="entry name" value="RmlC_Cupin_sf"/>
</dbReference>
<name>A0A2S7EW02_9XANT</name>
<gene>
    <name evidence="3" type="ORF">XhyaCFBP1156_11710</name>
</gene>
<dbReference type="GO" id="GO:0003677">
    <property type="term" value="F:DNA binding"/>
    <property type="evidence" value="ECO:0007669"/>
    <property type="project" value="UniProtKB-KW"/>
</dbReference>